<gene>
    <name evidence="1" type="ORF">AB0E89_39755</name>
</gene>
<accession>A0ABV2ZX57</accession>
<reference evidence="1 2" key="1">
    <citation type="submission" date="2024-06" db="EMBL/GenBank/DDBJ databases">
        <title>The Natural Products Discovery Center: Release of the First 8490 Sequenced Strains for Exploring Actinobacteria Biosynthetic Diversity.</title>
        <authorList>
            <person name="Kalkreuter E."/>
            <person name="Kautsar S.A."/>
            <person name="Yang D."/>
            <person name="Bader C.D."/>
            <person name="Teijaro C.N."/>
            <person name="Fluegel L."/>
            <person name="Davis C.M."/>
            <person name="Simpson J.R."/>
            <person name="Lauterbach L."/>
            <person name="Steele A.D."/>
            <person name="Gui C."/>
            <person name="Meng S."/>
            <person name="Li G."/>
            <person name="Viehrig K."/>
            <person name="Ye F."/>
            <person name="Su P."/>
            <person name="Kiefer A.F."/>
            <person name="Nichols A."/>
            <person name="Cepeda A.J."/>
            <person name="Yan W."/>
            <person name="Fan B."/>
            <person name="Jiang Y."/>
            <person name="Adhikari A."/>
            <person name="Zheng C.-J."/>
            <person name="Schuster L."/>
            <person name="Cowan T.M."/>
            <person name="Smanski M.J."/>
            <person name="Chevrette M.G."/>
            <person name="De Carvalho L.P.S."/>
            <person name="Shen B."/>
        </authorList>
    </citation>
    <scope>NUCLEOTIDE SEQUENCE [LARGE SCALE GENOMIC DNA]</scope>
    <source>
        <strain evidence="1 2">NPDC033843</strain>
    </source>
</reference>
<proteinExistence type="predicted"/>
<comment type="caution">
    <text evidence="1">The sequence shown here is derived from an EMBL/GenBank/DDBJ whole genome shotgun (WGS) entry which is preliminary data.</text>
</comment>
<sequence>MGIRDGKVAIITGGAKGMGEAHVRRFVEEGAKVVVADLDVASGEKLAIGLGEGGVGHRRRPGQQRRAGEQLLALLDGKGLGDITVEGEASLLDTLLSVVERLIPGLRS</sequence>
<dbReference type="PANTHER" id="PTHR42820:SF1">
    <property type="entry name" value="SHORT-CHAIN DEHYDROGENASE_REDUCTASE FAMILY PROTEIN"/>
    <property type="match status" value="1"/>
</dbReference>
<dbReference type="Proteomes" id="UP001550739">
    <property type="component" value="Unassembled WGS sequence"/>
</dbReference>
<dbReference type="Pfam" id="PF00106">
    <property type="entry name" value="adh_short"/>
    <property type="match status" value="1"/>
</dbReference>
<dbReference type="RefSeq" id="WP_319291084.1">
    <property type="nucleotide sequence ID" value="NZ_JBEZVE010000030.1"/>
</dbReference>
<protein>
    <submittedName>
        <fullName evidence="1">SDR family NAD(P)-dependent oxidoreductase</fullName>
    </submittedName>
</protein>
<dbReference type="EMBL" id="JBEZVE010000030">
    <property type="protein sequence ID" value="MEU3786600.1"/>
    <property type="molecule type" value="Genomic_DNA"/>
</dbReference>
<dbReference type="InterPro" id="IPR002347">
    <property type="entry name" value="SDR_fam"/>
</dbReference>
<keyword evidence="2" id="KW-1185">Reference proteome</keyword>
<evidence type="ECO:0000313" key="1">
    <source>
        <dbReference type="EMBL" id="MEU3786600.1"/>
    </source>
</evidence>
<name>A0ABV2ZX57_9ACTN</name>
<dbReference type="InterPro" id="IPR036291">
    <property type="entry name" value="NAD(P)-bd_dom_sf"/>
</dbReference>
<evidence type="ECO:0000313" key="2">
    <source>
        <dbReference type="Proteomes" id="UP001550739"/>
    </source>
</evidence>
<organism evidence="1 2">
    <name type="scientific">Streptomyces sp. 900129855</name>
    <dbReference type="NCBI Taxonomy" id="3155129"/>
    <lineage>
        <taxon>Bacteria</taxon>
        <taxon>Bacillati</taxon>
        <taxon>Actinomycetota</taxon>
        <taxon>Actinomycetes</taxon>
        <taxon>Kitasatosporales</taxon>
        <taxon>Streptomycetaceae</taxon>
        <taxon>Streptomyces</taxon>
    </lineage>
</organism>
<dbReference type="PANTHER" id="PTHR42820">
    <property type="entry name" value="SHORT-CHAIN DEHYDROGENASE REDUCTASE"/>
    <property type="match status" value="1"/>
</dbReference>
<dbReference type="SUPFAM" id="SSF51735">
    <property type="entry name" value="NAD(P)-binding Rossmann-fold domains"/>
    <property type="match status" value="1"/>
</dbReference>
<dbReference type="Gene3D" id="3.40.50.720">
    <property type="entry name" value="NAD(P)-binding Rossmann-like Domain"/>
    <property type="match status" value="1"/>
</dbReference>